<proteinExistence type="predicted"/>
<sequence>MKISNYRLTLWVAFILITTIILSVLMIIASDKITFDILFTVLGITLILLLMRLQCTVYENSGGCITFRKFHPFTSKKFTPPFIELPQSSIQDFNFRKGLGMATLTLKIDSQRQKKKVVKMFLLGFTNSQNNKIASSLVTIKVKNGQEINN</sequence>
<evidence type="ECO:0000313" key="3">
    <source>
        <dbReference type="Proteomes" id="UP001629058"/>
    </source>
</evidence>
<evidence type="ECO:0008006" key="4">
    <source>
        <dbReference type="Google" id="ProtNLM"/>
    </source>
</evidence>
<dbReference type="RefSeq" id="WP_408086711.1">
    <property type="nucleotide sequence ID" value="NZ_JBELPY010000001.1"/>
</dbReference>
<feature type="transmembrane region" description="Helical" evidence="1">
    <location>
        <begin position="35"/>
        <end position="53"/>
    </location>
</feature>
<reference evidence="2 3" key="1">
    <citation type="submission" date="2024-06" db="EMBL/GenBank/DDBJ databases">
        <authorList>
            <person name="Kaempfer P."/>
            <person name="Viver T."/>
        </authorList>
    </citation>
    <scope>NUCLEOTIDE SEQUENCE [LARGE SCALE GENOMIC DNA]</scope>
    <source>
        <strain evidence="2 3">ST-37</strain>
    </source>
</reference>
<name>A0ABW8XY70_9FLAO</name>
<dbReference type="Proteomes" id="UP001629058">
    <property type="component" value="Unassembled WGS sequence"/>
</dbReference>
<protein>
    <recommendedName>
        <fullName evidence="4">PH domain-containing protein</fullName>
    </recommendedName>
</protein>
<keyword evidence="1" id="KW-0812">Transmembrane</keyword>
<evidence type="ECO:0000313" key="2">
    <source>
        <dbReference type="EMBL" id="MFL9832628.1"/>
    </source>
</evidence>
<accession>A0ABW8XY70</accession>
<keyword evidence="1" id="KW-0472">Membrane</keyword>
<keyword evidence="1" id="KW-1133">Transmembrane helix</keyword>
<keyword evidence="3" id="KW-1185">Reference proteome</keyword>
<gene>
    <name evidence="2" type="ORF">ABS765_01135</name>
</gene>
<organism evidence="2 3">
    <name type="scientific">Chryseobacterium terrae</name>
    <dbReference type="NCBI Taxonomy" id="3163299"/>
    <lineage>
        <taxon>Bacteria</taxon>
        <taxon>Pseudomonadati</taxon>
        <taxon>Bacteroidota</taxon>
        <taxon>Flavobacteriia</taxon>
        <taxon>Flavobacteriales</taxon>
        <taxon>Weeksellaceae</taxon>
        <taxon>Chryseobacterium group</taxon>
        <taxon>Chryseobacterium</taxon>
    </lineage>
</organism>
<feature type="transmembrane region" description="Helical" evidence="1">
    <location>
        <begin position="6"/>
        <end position="28"/>
    </location>
</feature>
<dbReference type="EMBL" id="JBELPY010000001">
    <property type="protein sequence ID" value="MFL9832628.1"/>
    <property type="molecule type" value="Genomic_DNA"/>
</dbReference>
<evidence type="ECO:0000256" key="1">
    <source>
        <dbReference type="SAM" id="Phobius"/>
    </source>
</evidence>
<comment type="caution">
    <text evidence="2">The sequence shown here is derived from an EMBL/GenBank/DDBJ whole genome shotgun (WGS) entry which is preliminary data.</text>
</comment>